<feature type="transmembrane region" description="Helical" evidence="8">
    <location>
        <begin position="122"/>
        <end position="140"/>
    </location>
</feature>
<dbReference type="SUPFAM" id="SSF103473">
    <property type="entry name" value="MFS general substrate transporter"/>
    <property type="match status" value="1"/>
</dbReference>
<accession>A0A1X2ITJ7</accession>
<feature type="compositionally biased region" description="Basic and acidic residues" evidence="7">
    <location>
        <begin position="487"/>
        <end position="504"/>
    </location>
</feature>
<feature type="transmembrane region" description="Helical" evidence="8">
    <location>
        <begin position="458"/>
        <end position="477"/>
    </location>
</feature>
<feature type="transmembrane region" description="Helical" evidence="8">
    <location>
        <begin position="33"/>
        <end position="52"/>
    </location>
</feature>
<dbReference type="InterPro" id="IPR011701">
    <property type="entry name" value="MFS"/>
</dbReference>
<evidence type="ECO:0000256" key="8">
    <source>
        <dbReference type="SAM" id="Phobius"/>
    </source>
</evidence>
<dbReference type="InterPro" id="IPR020846">
    <property type="entry name" value="MFS_dom"/>
</dbReference>
<keyword evidence="9" id="KW-0732">Signal</keyword>
<comment type="caution">
    <text evidence="11">The sequence shown here is derived from an EMBL/GenBank/DDBJ whole genome shotgun (WGS) entry which is preliminary data.</text>
</comment>
<dbReference type="GO" id="GO:0022857">
    <property type="term" value="F:transmembrane transporter activity"/>
    <property type="evidence" value="ECO:0007669"/>
    <property type="project" value="InterPro"/>
</dbReference>
<evidence type="ECO:0000256" key="1">
    <source>
        <dbReference type="ARBA" id="ARBA00004651"/>
    </source>
</evidence>
<feature type="transmembrane region" description="Helical" evidence="8">
    <location>
        <begin position="64"/>
        <end position="87"/>
    </location>
</feature>
<evidence type="ECO:0000256" key="3">
    <source>
        <dbReference type="ARBA" id="ARBA00022475"/>
    </source>
</evidence>
<dbReference type="PANTHER" id="PTHR23501:SF102">
    <property type="entry name" value="DRUG TRANSPORTER, PUTATIVE (AFU_ORTHOLOGUE AFUA_3G08530)-RELATED"/>
    <property type="match status" value="1"/>
</dbReference>
<keyword evidence="3" id="KW-1003">Cell membrane</keyword>
<keyword evidence="5 8" id="KW-1133">Transmembrane helix</keyword>
<feature type="transmembrane region" description="Helical" evidence="8">
    <location>
        <begin position="324"/>
        <end position="346"/>
    </location>
</feature>
<dbReference type="FunFam" id="1.20.1720.10:FF:000004">
    <property type="entry name" value="EmrB/QacA family drug resistance transporter"/>
    <property type="match status" value="1"/>
</dbReference>
<comment type="subcellular location">
    <subcellularLocation>
        <location evidence="1">Cell membrane</location>
        <topology evidence="1">Multi-pass membrane protein</topology>
    </subcellularLocation>
</comment>
<evidence type="ECO:0000256" key="9">
    <source>
        <dbReference type="SAM" id="SignalP"/>
    </source>
</evidence>
<evidence type="ECO:0000313" key="12">
    <source>
        <dbReference type="Proteomes" id="UP000193560"/>
    </source>
</evidence>
<keyword evidence="6 8" id="KW-0472">Membrane</keyword>
<dbReference type="AlphaFoldDB" id="A0A1X2ITJ7"/>
<dbReference type="OrthoDB" id="10021397at2759"/>
<feature type="transmembrane region" description="Helical" evidence="8">
    <location>
        <begin position="93"/>
        <end position="110"/>
    </location>
</feature>
<reference evidence="11 12" key="1">
    <citation type="submission" date="2016-07" db="EMBL/GenBank/DDBJ databases">
        <title>Pervasive Adenine N6-methylation of Active Genes in Fungi.</title>
        <authorList>
            <consortium name="DOE Joint Genome Institute"/>
            <person name="Mondo S.J."/>
            <person name="Dannebaum R.O."/>
            <person name="Kuo R.C."/>
            <person name="Labutti K."/>
            <person name="Haridas S."/>
            <person name="Kuo A."/>
            <person name="Salamov A."/>
            <person name="Ahrendt S.R."/>
            <person name="Lipzen A."/>
            <person name="Sullivan W."/>
            <person name="Andreopoulos W.B."/>
            <person name="Clum A."/>
            <person name="Lindquist E."/>
            <person name="Daum C."/>
            <person name="Ramamoorthy G.K."/>
            <person name="Gryganskyi A."/>
            <person name="Culley D."/>
            <person name="Magnuson J.K."/>
            <person name="James T.Y."/>
            <person name="O'Malley M.A."/>
            <person name="Stajich J.E."/>
            <person name="Spatafora J.W."/>
            <person name="Visel A."/>
            <person name="Grigoriev I.V."/>
        </authorList>
    </citation>
    <scope>NUCLEOTIDE SEQUENCE [LARGE SCALE GENOMIC DNA]</scope>
    <source>
        <strain evidence="11 12">NRRL 1336</strain>
    </source>
</reference>
<evidence type="ECO:0000259" key="10">
    <source>
        <dbReference type="PROSITE" id="PS50850"/>
    </source>
</evidence>
<feature type="transmembrane region" description="Helical" evidence="8">
    <location>
        <begin position="219"/>
        <end position="238"/>
    </location>
</feature>
<dbReference type="STRING" id="90262.A0A1X2ITJ7"/>
<dbReference type="InterPro" id="IPR036259">
    <property type="entry name" value="MFS_trans_sf"/>
</dbReference>
<gene>
    <name evidence="11" type="ORF">BCR42DRAFT_405561</name>
</gene>
<evidence type="ECO:0000256" key="4">
    <source>
        <dbReference type="ARBA" id="ARBA00022692"/>
    </source>
</evidence>
<feature type="region of interest" description="Disordered" evidence="7">
    <location>
        <begin position="485"/>
        <end position="543"/>
    </location>
</feature>
<dbReference type="GO" id="GO:0005886">
    <property type="term" value="C:plasma membrane"/>
    <property type="evidence" value="ECO:0007669"/>
    <property type="project" value="UniProtKB-SubCell"/>
</dbReference>
<dbReference type="Pfam" id="PF07690">
    <property type="entry name" value="MFS_1"/>
    <property type="match status" value="1"/>
</dbReference>
<dbReference type="Gene3D" id="1.20.1720.10">
    <property type="entry name" value="Multidrug resistance protein D"/>
    <property type="match status" value="1"/>
</dbReference>
<feature type="transmembrane region" description="Helical" evidence="8">
    <location>
        <begin position="188"/>
        <end position="207"/>
    </location>
</feature>
<keyword evidence="2" id="KW-0813">Transport</keyword>
<evidence type="ECO:0000256" key="5">
    <source>
        <dbReference type="ARBA" id="ARBA00022989"/>
    </source>
</evidence>
<dbReference type="CDD" id="cd17502">
    <property type="entry name" value="MFS_Azr1_MDR_like"/>
    <property type="match status" value="1"/>
</dbReference>
<dbReference type="PANTHER" id="PTHR23501">
    <property type="entry name" value="MAJOR FACILITATOR SUPERFAMILY"/>
    <property type="match status" value="1"/>
</dbReference>
<feature type="transmembrane region" description="Helical" evidence="8">
    <location>
        <begin position="152"/>
        <end position="176"/>
    </location>
</feature>
<sequence>MPFFFFFIFFSLNSTIVSTCLPRIGSDFQEFTIASWVATAYIITFDAFQPLFSKFSDIFGRKWTLVTSICIFLLGSLLCGVATSMIMLIICRAVAGIGSAGIFSGVFVIISEMVPLEKRGSYQGLINSVFALASVFGPLIGGSFTDHLTWRWSFYINLPIGGVALLLLILFLDMPIPKTSFTDKLKRIDYFGTFLILAAAVLFLLALNFGGEIFPWKSAAVITPLVLTFVLIAVFVFVEAKFAREPLLPPRLFKNRSVVATLLVNWWFGVNFYALIYYLPVYFQVVKADSAMWSGIRLIPMQMVICVGSTTAGFMITKTGSYRPLIWAGTSLLTLHVGLVSLFNVSTDFSEIYGLTVIGGLGMGCLFSSTIISLQAAVEPKDISVVTGLGNFARLLGAAVGIAIASSILNSGLAQNLPKAIPAEYVESVIQSSLFVHDGLPKQYQAAALQAYADSLRMIWYIMVPLTAMGVVSSAFVKHYNLRRPGQKKEKPTDNTDTKKNKEDDPVDEVVVDHTHPEENVEASAKTQVLETSVNQHTKSVSP</sequence>
<feature type="signal peptide" evidence="9">
    <location>
        <begin position="1"/>
        <end position="19"/>
    </location>
</feature>
<keyword evidence="12" id="KW-1185">Reference proteome</keyword>
<dbReference type="PROSITE" id="PS50850">
    <property type="entry name" value="MFS"/>
    <property type="match status" value="1"/>
</dbReference>
<keyword evidence="4 8" id="KW-0812">Transmembrane</keyword>
<feature type="compositionally biased region" description="Polar residues" evidence="7">
    <location>
        <begin position="525"/>
        <end position="543"/>
    </location>
</feature>
<proteinExistence type="predicted"/>
<evidence type="ECO:0000313" key="11">
    <source>
        <dbReference type="EMBL" id="ORZ22134.1"/>
    </source>
</evidence>
<dbReference type="Proteomes" id="UP000193560">
    <property type="component" value="Unassembled WGS sequence"/>
</dbReference>
<feature type="domain" description="Major facilitator superfamily (MFS) profile" evidence="10">
    <location>
        <begin position="1"/>
        <end position="482"/>
    </location>
</feature>
<feature type="chain" id="PRO_5012823750" evidence="9">
    <location>
        <begin position="20"/>
        <end position="543"/>
    </location>
</feature>
<protein>
    <submittedName>
        <fullName evidence="11">Major facilitator superfamily domain-containing protein</fullName>
    </submittedName>
</protein>
<feature type="transmembrane region" description="Helical" evidence="8">
    <location>
        <begin position="258"/>
        <end position="279"/>
    </location>
</feature>
<dbReference type="EMBL" id="MCGE01000004">
    <property type="protein sequence ID" value="ORZ22134.1"/>
    <property type="molecule type" value="Genomic_DNA"/>
</dbReference>
<feature type="transmembrane region" description="Helical" evidence="8">
    <location>
        <begin position="352"/>
        <end position="374"/>
    </location>
</feature>
<organism evidence="11 12">
    <name type="scientific">Absidia repens</name>
    <dbReference type="NCBI Taxonomy" id="90262"/>
    <lineage>
        <taxon>Eukaryota</taxon>
        <taxon>Fungi</taxon>
        <taxon>Fungi incertae sedis</taxon>
        <taxon>Mucoromycota</taxon>
        <taxon>Mucoromycotina</taxon>
        <taxon>Mucoromycetes</taxon>
        <taxon>Mucorales</taxon>
        <taxon>Cunninghamellaceae</taxon>
        <taxon>Absidia</taxon>
    </lineage>
</organism>
<dbReference type="PRINTS" id="PR01036">
    <property type="entry name" value="TCRTETB"/>
</dbReference>
<name>A0A1X2ITJ7_9FUNG</name>
<evidence type="ECO:0000256" key="6">
    <source>
        <dbReference type="ARBA" id="ARBA00023136"/>
    </source>
</evidence>
<evidence type="ECO:0000256" key="7">
    <source>
        <dbReference type="SAM" id="MobiDB-lite"/>
    </source>
</evidence>
<dbReference type="Gene3D" id="1.20.1250.20">
    <property type="entry name" value="MFS general substrate transporter like domains"/>
    <property type="match status" value="1"/>
</dbReference>
<evidence type="ECO:0000256" key="2">
    <source>
        <dbReference type="ARBA" id="ARBA00022448"/>
    </source>
</evidence>
<feature type="transmembrane region" description="Helical" evidence="8">
    <location>
        <begin position="299"/>
        <end position="317"/>
    </location>
</feature>